<evidence type="ECO:0000313" key="3">
    <source>
        <dbReference type="Proteomes" id="UP000324832"/>
    </source>
</evidence>
<dbReference type="Gene3D" id="1.10.510.10">
    <property type="entry name" value="Transferase(Phosphotransferase) domain 1"/>
    <property type="match status" value="1"/>
</dbReference>
<dbReference type="SUPFAM" id="SSF56112">
    <property type="entry name" value="Protein kinase-like (PK-like)"/>
    <property type="match status" value="1"/>
</dbReference>
<name>A0A5E4PTQ5_9NEOP</name>
<dbReference type="GO" id="GO:0005886">
    <property type="term" value="C:plasma membrane"/>
    <property type="evidence" value="ECO:0007669"/>
    <property type="project" value="TreeGrafter"/>
</dbReference>
<evidence type="ECO:0000313" key="2">
    <source>
        <dbReference type="EMBL" id="VVC89371.1"/>
    </source>
</evidence>
<dbReference type="Proteomes" id="UP000324832">
    <property type="component" value="Unassembled WGS sequence"/>
</dbReference>
<organism evidence="2 3">
    <name type="scientific">Leptidea sinapis</name>
    <dbReference type="NCBI Taxonomy" id="189913"/>
    <lineage>
        <taxon>Eukaryota</taxon>
        <taxon>Metazoa</taxon>
        <taxon>Ecdysozoa</taxon>
        <taxon>Arthropoda</taxon>
        <taxon>Hexapoda</taxon>
        <taxon>Insecta</taxon>
        <taxon>Pterygota</taxon>
        <taxon>Neoptera</taxon>
        <taxon>Endopterygota</taxon>
        <taxon>Lepidoptera</taxon>
        <taxon>Glossata</taxon>
        <taxon>Ditrysia</taxon>
        <taxon>Papilionoidea</taxon>
        <taxon>Pieridae</taxon>
        <taxon>Dismorphiinae</taxon>
        <taxon>Leptidea</taxon>
    </lineage>
</organism>
<dbReference type="GO" id="GO:0043235">
    <property type="term" value="C:receptor complex"/>
    <property type="evidence" value="ECO:0007669"/>
    <property type="project" value="TreeGrafter"/>
</dbReference>
<feature type="domain" description="Serine-threonine/tyrosine-protein kinase catalytic" evidence="1">
    <location>
        <begin position="39"/>
        <end position="94"/>
    </location>
</feature>
<accession>A0A5E4PTQ5</accession>
<dbReference type="PANTHER" id="PTHR24416:SF611">
    <property type="entry name" value="TYROSINE-PROTEIN KINASE TRANSMEMBRANE RECEPTOR ROR"/>
    <property type="match status" value="1"/>
</dbReference>
<dbReference type="GO" id="GO:0004714">
    <property type="term" value="F:transmembrane receptor protein tyrosine kinase activity"/>
    <property type="evidence" value="ECO:0007669"/>
    <property type="project" value="TreeGrafter"/>
</dbReference>
<dbReference type="AlphaFoldDB" id="A0A5E4PTQ5"/>
<sequence length="107" mass="12166">MLSRFLLVVQNKYVMCGKLLTYLRERRSRPDRFSGSGALTSRDLTVFAYCLCKIADFGMSRCAGASARTSRGALPVRWMAPEALLYNVYSHHSDDQRHMLPCLVEKC</sequence>
<reference evidence="2 3" key="1">
    <citation type="submission" date="2017-07" db="EMBL/GenBank/DDBJ databases">
        <authorList>
            <person name="Talla V."/>
            <person name="Backstrom N."/>
        </authorList>
    </citation>
    <scope>NUCLEOTIDE SEQUENCE [LARGE SCALE GENOMIC DNA]</scope>
</reference>
<proteinExistence type="predicted"/>
<dbReference type="EMBL" id="FZQP02000526">
    <property type="protein sequence ID" value="VVC89371.1"/>
    <property type="molecule type" value="Genomic_DNA"/>
</dbReference>
<dbReference type="PANTHER" id="PTHR24416">
    <property type="entry name" value="TYROSINE-PROTEIN KINASE RECEPTOR"/>
    <property type="match status" value="1"/>
</dbReference>
<dbReference type="GO" id="GO:0007169">
    <property type="term" value="P:cell surface receptor protein tyrosine kinase signaling pathway"/>
    <property type="evidence" value="ECO:0007669"/>
    <property type="project" value="TreeGrafter"/>
</dbReference>
<dbReference type="InterPro" id="IPR001245">
    <property type="entry name" value="Ser-Thr/Tyr_kinase_cat_dom"/>
</dbReference>
<protein>
    <recommendedName>
        <fullName evidence="1">Serine-threonine/tyrosine-protein kinase catalytic domain-containing protein</fullName>
    </recommendedName>
</protein>
<gene>
    <name evidence="2" type="ORF">LSINAPIS_LOCUS2508</name>
</gene>
<evidence type="ECO:0000259" key="1">
    <source>
        <dbReference type="Pfam" id="PF07714"/>
    </source>
</evidence>
<keyword evidence="3" id="KW-1185">Reference proteome</keyword>
<dbReference type="Pfam" id="PF07714">
    <property type="entry name" value="PK_Tyr_Ser-Thr"/>
    <property type="match status" value="1"/>
</dbReference>
<dbReference type="InterPro" id="IPR050122">
    <property type="entry name" value="RTK"/>
</dbReference>
<dbReference type="InterPro" id="IPR011009">
    <property type="entry name" value="Kinase-like_dom_sf"/>
</dbReference>